<proteinExistence type="predicted"/>
<protein>
    <recommendedName>
        <fullName evidence="3">Secreted protein</fullName>
    </recommendedName>
</protein>
<accession>A0AAV4GBA8</accession>
<evidence type="ECO:0000313" key="2">
    <source>
        <dbReference type="Proteomes" id="UP000762676"/>
    </source>
</evidence>
<dbReference type="EMBL" id="BMAT01011940">
    <property type="protein sequence ID" value="GFR82411.1"/>
    <property type="molecule type" value="Genomic_DNA"/>
</dbReference>
<reference evidence="1 2" key="1">
    <citation type="journal article" date="2021" name="Elife">
        <title>Chloroplast acquisition without the gene transfer in kleptoplastic sea slugs, Plakobranchus ocellatus.</title>
        <authorList>
            <person name="Maeda T."/>
            <person name="Takahashi S."/>
            <person name="Yoshida T."/>
            <person name="Shimamura S."/>
            <person name="Takaki Y."/>
            <person name="Nagai Y."/>
            <person name="Toyoda A."/>
            <person name="Suzuki Y."/>
            <person name="Arimoto A."/>
            <person name="Ishii H."/>
            <person name="Satoh N."/>
            <person name="Nishiyama T."/>
            <person name="Hasebe M."/>
            <person name="Maruyama T."/>
            <person name="Minagawa J."/>
            <person name="Obokata J."/>
            <person name="Shigenobu S."/>
        </authorList>
    </citation>
    <scope>NUCLEOTIDE SEQUENCE [LARGE SCALE GENOMIC DNA]</scope>
</reference>
<organism evidence="1 2">
    <name type="scientific">Elysia marginata</name>
    <dbReference type="NCBI Taxonomy" id="1093978"/>
    <lineage>
        <taxon>Eukaryota</taxon>
        <taxon>Metazoa</taxon>
        <taxon>Spiralia</taxon>
        <taxon>Lophotrochozoa</taxon>
        <taxon>Mollusca</taxon>
        <taxon>Gastropoda</taxon>
        <taxon>Heterobranchia</taxon>
        <taxon>Euthyneura</taxon>
        <taxon>Panpulmonata</taxon>
        <taxon>Sacoglossa</taxon>
        <taxon>Placobranchoidea</taxon>
        <taxon>Plakobranchidae</taxon>
        <taxon>Elysia</taxon>
    </lineage>
</organism>
<evidence type="ECO:0000313" key="1">
    <source>
        <dbReference type="EMBL" id="GFR82411.1"/>
    </source>
</evidence>
<keyword evidence="2" id="KW-1185">Reference proteome</keyword>
<evidence type="ECO:0008006" key="3">
    <source>
        <dbReference type="Google" id="ProtNLM"/>
    </source>
</evidence>
<sequence>MGWTQYRFVLRLRILLLSHSNNNNFVLLLHAIFYKLCLCSVLSDRPVPWPVWVCKPDRRVGSGLTVGPYAGGDLPLGWYRTAAKSSRNTFVQPRDKS</sequence>
<dbReference type="AlphaFoldDB" id="A0AAV4GBA8"/>
<gene>
    <name evidence="1" type="ORF">ElyMa_005950300</name>
</gene>
<name>A0AAV4GBA8_9GAST</name>
<dbReference type="Proteomes" id="UP000762676">
    <property type="component" value="Unassembled WGS sequence"/>
</dbReference>
<comment type="caution">
    <text evidence="1">The sequence shown here is derived from an EMBL/GenBank/DDBJ whole genome shotgun (WGS) entry which is preliminary data.</text>
</comment>